<name>A0ABS7R0N9_9ACTN</name>
<dbReference type="Gene3D" id="1.10.260.40">
    <property type="entry name" value="lambda repressor-like DNA-binding domains"/>
    <property type="match status" value="1"/>
</dbReference>
<protein>
    <submittedName>
        <fullName evidence="2">Helix-turn-helix transcriptional regulator</fullName>
    </submittedName>
</protein>
<gene>
    <name evidence="2" type="ORF">K7472_29920</name>
</gene>
<dbReference type="Pfam" id="PF19054">
    <property type="entry name" value="DUF5753"/>
    <property type="match status" value="1"/>
</dbReference>
<dbReference type="PROSITE" id="PS50943">
    <property type="entry name" value="HTH_CROC1"/>
    <property type="match status" value="1"/>
</dbReference>
<dbReference type="SUPFAM" id="SSF47413">
    <property type="entry name" value="lambda repressor-like DNA-binding domains"/>
    <property type="match status" value="1"/>
</dbReference>
<feature type="domain" description="HTH cro/C1-type" evidence="1">
    <location>
        <begin position="20"/>
        <end position="56"/>
    </location>
</feature>
<reference evidence="2 3" key="1">
    <citation type="submission" date="2021-08" db="EMBL/GenBank/DDBJ databases">
        <title>Streptomyces sp. PTM05 isolated from lichen.</title>
        <authorList>
            <person name="Somphong A."/>
            <person name="Phongsopitanun W."/>
            <person name="Tanasupawat S."/>
        </authorList>
    </citation>
    <scope>NUCLEOTIDE SEQUENCE [LARGE SCALE GENOMIC DNA]</scope>
    <source>
        <strain evidence="2 3">Ptm05</strain>
    </source>
</reference>
<proteinExistence type="predicted"/>
<dbReference type="Proteomes" id="UP001198565">
    <property type="component" value="Unassembled WGS sequence"/>
</dbReference>
<keyword evidence="3" id="KW-1185">Reference proteome</keyword>
<comment type="caution">
    <text evidence="2">The sequence shown here is derived from an EMBL/GenBank/DDBJ whole genome shotgun (WGS) entry which is preliminary data.</text>
</comment>
<dbReference type="InterPro" id="IPR010982">
    <property type="entry name" value="Lambda_DNA-bd_dom_sf"/>
</dbReference>
<dbReference type="CDD" id="cd00093">
    <property type="entry name" value="HTH_XRE"/>
    <property type="match status" value="1"/>
</dbReference>
<dbReference type="EMBL" id="JAINVZ010000033">
    <property type="protein sequence ID" value="MBY8889031.1"/>
    <property type="molecule type" value="Genomic_DNA"/>
</dbReference>
<evidence type="ECO:0000313" key="3">
    <source>
        <dbReference type="Proteomes" id="UP001198565"/>
    </source>
</evidence>
<dbReference type="InterPro" id="IPR043917">
    <property type="entry name" value="DUF5753"/>
</dbReference>
<sequence>MSSPSPRPTDGARHRLGIRMRELRDRADLSVEALAVASGMSAMEISQIEAGYRAPTHREIAAWCSWTRAEQQAESLIAAVARLDRAPSPVTCPDAPVSEGGFPMRNEESGHLRVYEHKFIPSLLQTDAYARAHLTKILSWRGAMGSFETAISELESLQRQLRENWRRYTFLVDELALYTKVCATGDMAAQLAHLEYVATLPNVELGVVPSDAEPAVWPSASFWLHETHVRVDALTGERQRVVDPRQVAEYHRAFHAVAVCAAYGATARGLIVMAAEYWDQLSG</sequence>
<accession>A0ABS7R0N9</accession>
<evidence type="ECO:0000313" key="2">
    <source>
        <dbReference type="EMBL" id="MBY8889031.1"/>
    </source>
</evidence>
<dbReference type="RefSeq" id="WP_222981968.1">
    <property type="nucleotide sequence ID" value="NZ_JAINVZ010000033.1"/>
</dbReference>
<dbReference type="Pfam" id="PF13560">
    <property type="entry name" value="HTH_31"/>
    <property type="match status" value="1"/>
</dbReference>
<evidence type="ECO:0000259" key="1">
    <source>
        <dbReference type="PROSITE" id="PS50943"/>
    </source>
</evidence>
<organism evidence="2 3">
    <name type="scientific">Streptantibioticus parmotrematis</name>
    <dbReference type="NCBI Taxonomy" id="2873249"/>
    <lineage>
        <taxon>Bacteria</taxon>
        <taxon>Bacillati</taxon>
        <taxon>Actinomycetota</taxon>
        <taxon>Actinomycetes</taxon>
        <taxon>Kitasatosporales</taxon>
        <taxon>Streptomycetaceae</taxon>
        <taxon>Streptantibioticus</taxon>
    </lineage>
</organism>
<dbReference type="InterPro" id="IPR001387">
    <property type="entry name" value="Cro/C1-type_HTH"/>
</dbReference>